<dbReference type="RefSeq" id="WP_183221756.1">
    <property type="nucleotide sequence ID" value="NZ_JACHFG010000075.1"/>
</dbReference>
<name>A0ABR6PBX4_9SPIR</name>
<evidence type="ECO:0000313" key="4">
    <source>
        <dbReference type="Proteomes" id="UP000555838"/>
    </source>
</evidence>
<feature type="chain" id="PRO_5046621433" description="Lipoprotein" evidence="2">
    <location>
        <begin position="30"/>
        <end position="86"/>
    </location>
</feature>
<accession>A0ABR6PBX4</accession>
<evidence type="ECO:0000256" key="1">
    <source>
        <dbReference type="SAM" id="MobiDB-lite"/>
    </source>
</evidence>
<dbReference type="NCBIfam" id="NF033729">
    <property type="entry name" value="borfam54_2"/>
    <property type="match status" value="1"/>
</dbReference>
<evidence type="ECO:0000256" key="2">
    <source>
        <dbReference type="SAM" id="SignalP"/>
    </source>
</evidence>
<keyword evidence="4" id="KW-1185">Reference proteome</keyword>
<evidence type="ECO:0000313" key="3">
    <source>
        <dbReference type="EMBL" id="MBB6043785.1"/>
    </source>
</evidence>
<proteinExistence type="predicted"/>
<feature type="compositionally biased region" description="Polar residues" evidence="1">
    <location>
        <begin position="67"/>
        <end position="80"/>
    </location>
</feature>
<keyword evidence="2" id="KW-0732">Signal</keyword>
<sequence length="86" mass="9850">MKTNKFNITRFNIIIIMLTLICISCSPIAKTDINPKSHTNHIETNQSLENKYQNLEPSDQNNRDIESSNQDSIETINSKLETIKEA</sequence>
<protein>
    <recommendedName>
        <fullName evidence="5">Lipoprotein</fullName>
    </recommendedName>
</protein>
<feature type="non-terminal residue" evidence="3">
    <location>
        <position position="86"/>
    </location>
</feature>
<comment type="caution">
    <text evidence="3">The sequence shown here is derived from an EMBL/GenBank/DDBJ whole genome shotgun (WGS) entry which is preliminary data.</text>
</comment>
<evidence type="ECO:0008006" key="5">
    <source>
        <dbReference type="Google" id="ProtNLM"/>
    </source>
</evidence>
<reference evidence="3 4" key="1">
    <citation type="submission" date="2020-08" db="EMBL/GenBank/DDBJ databases">
        <title>Genomic Encyclopedia of Type Strains, Phase IV (KMG-IV): sequencing the most valuable type-strain genomes for metagenomic binning, comparative biology and taxonomic classification.</title>
        <authorList>
            <person name="Goeker M."/>
        </authorList>
    </citation>
    <scope>NUCLEOTIDE SEQUENCE [LARGE SCALE GENOMIC DNA]</scope>
    <source>
        <strain evidence="3 4">DSM 24625</strain>
    </source>
</reference>
<organism evidence="3 4">
    <name type="scientific">Borreliella yangtzensis</name>
    <dbReference type="NCBI Taxonomy" id="683292"/>
    <lineage>
        <taxon>Bacteria</taxon>
        <taxon>Pseudomonadati</taxon>
        <taxon>Spirochaetota</taxon>
        <taxon>Spirochaetia</taxon>
        <taxon>Spirochaetales</taxon>
        <taxon>Borreliaceae</taxon>
        <taxon>Borreliella</taxon>
    </lineage>
</organism>
<feature type="region of interest" description="Disordered" evidence="1">
    <location>
        <begin position="54"/>
        <end position="86"/>
    </location>
</feature>
<gene>
    <name evidence="3" type="ORF">HNP68_001409</name>
</gene>
<dbReference type="EMBL" id="JACHFG010000075">
    <property type="protein sequence ID" value="MBB6043785.1"/>
    <property type="molecule type" value="Genomic_DNA"/>
</dbReference>
<dbReference type="Proteomes" id="UP000555838">
    <property type="component" value="Unassembled WGS sequence"/>
</dbReference>
<feature type="signal peptide" evidence="2">
    <location>
        <begin position="1"/>
        <end position="29"/>
    </location>
</feature>